<comment type="caution">
    <text evidence="1">The sequence shown here is derived from an EMBL/GenBank/DDBJ whole genome shotgun (WGS) entry which is preliminary data.</text>
</comment>
<gene>
    <name evidence="1" type="ORF">LARSCL_LOCUS6721</name>
</gene>
<feature type="non-terminal residue" evidence="1">
    <location>
        <position position="1"/>
    </location>
</feature>
<proteinExistence type="predicted"/>
<protein>
    <submittedName>
        <fullName evidence="1">Uncharacterized protein</fullName>
    </submittedName>
</protein>
<name>A0AAV1ZMV9_9ARAC</name>
<reference evidence="1 2" key="1">
    <citation type="submission" date="2024-04" db="EMBL/GenBank/DDBJ databases">
        <authorList>
            <person name="Rising A."/>
            <person name="Reimegard J."/>
            <person name="Sonavane S."/>
            <person name="Akerstrom W."/>
            <person name="Nylinder S."/>
            <person name="Hedman E."/>
            <person name="Kallberg Y."/>
        </authorList>
    </citation>
    <scope>NUCLEOTIDE SEQUENCE [LARGE SCALE GENOMIC DNA]</scope>
</reference>
<keyword evidence="2" id="KW-1185">Reference proteome</keyword>
<dbReference type="AlphaFoldDB" id="A0AAV1ZMV9"/>
<sequence>NGQQFRVLRDHCKFFGKPQIASEHNFNFKRHFKFWSTSLPLSSTKRLFYGFLNV</sequence>
<dbReference type="EMBL" id="CAXIEN010000065">
    <property type="protein sequence ID" value="CAL1273089.1"/>
    <property type="molecule type" value="Genomic_DNA"/>
</dbReference>
<accession>A0AAV1ZMV9</accession>
<organism evidence="1 2">
    <name type="scientific">Larinioides sclopetarius</name>
    <dbReference type="NCBI Taxonomy" id="280406"/>
    <lineage>
        <taxon>Eukaryota</taxon>
        <taxon>Metazoa</taxon>
        <taxon>Ecdysozoa</taxon>
        <taxon>Arthropoda</taxon>
        <taxon>Chelicerata</taxon>
        <taxon>Arachnida</taxon>
        <taxon>Araneae</taxon>
        <taxon>Araneomorphae</taxon>
        <taxon>Entelegynae</taxon>
        <taxon>Araneoidea</taxon>
        <taxon>Araneidae</taxon>
        <taxon>Larinioides</taxon>
    </lineage>
</organism>
<evidence type="ECO:0000313" key="2">
    <source>
        <dbReference type="Proteomes" id="UP001497382"/>
    </source>
</evidence>
<dbReference type="Proteomes" id="UP001497382">
    <property type="component" value="Unassembled WGS sequence"/>
</dbReference>
<evidence type="ECO:0000313" key="1">
    <source>
        <dbReference type="EMBL" id="CAL1273089.1"/>
    </source>
</evidence>